<evidence type="ECO:0000256" key="2">
    <source>
        <dbReference type="ARBA" id="ARBA00012705"/>
    </source>
</evidence>
<dbReference type="AlphaFoldDB" id="A0A6L9Y2V9"/>
<comment type="similarity">
    <text evidence="1 8">Belongs to the thiolase-like superfamily. Thiolase family.</text>
</comment>
<protein>
    <recommendedName>
        <fullName evidence="6">Probable acetyl-CoA acetyltransferase</fullName>
        <ecNumber evidence="2">2.3.1.9</ecNumber>
    </recommendedName>
    <alternativeName>
        <fullName evidence="5">Acetoacetyl-CoA thiolase</fullName>
    </alternativeName>
</protein>
<dbReference type="Pfam" id="PF02803">
    <property type="entry name" value="Thiolase_C"/>
    <property type="match status" value="1"/>
</dbReference>
<dbReference type="PROSITE" id="PS00098">
    <property type="entry name" value="THIOLASE_1"/>
    <property type="match status" value="1"/>
</dbReference>
<keyword evidence="12" id="KW-1185">Reference proteome</keyword>
<feature type="domain" description="Thiolase N-terminal" evidence="9">
    <location>
        <begin position="7"/>
        <end position="271"/>
    </location>
</feature>
<evidence type="ECO:0000256" key="1">
    <source>
        <dbReference type="ARBA" id="ARBA00010982"/>
    </source>
</evidence>
<evidence type="ECO:0000259" key="10">
    <source>
        <dbReference type="Pfam" id="PF02803"/>
    </source>
</evidence>
<evidence type="ECO:0000256" key="5">
    <source>
        <dbReference type="ARBA" id="ARBA00030755"/>
    </source>
</evidence>
<dbReference type="Proteomes" id="UP000474967">
    <property type="component" value="Unassembled WGS sequence"/>
</dbReference>
<dbReference type="Gene3D" id="3.40.47.10">
    <property type="match status" value="1"/>
</dbReference>
<evidence type="ECO:0000313" key="11">
    <source>
        <dbReference type="EMBL" id="NEN08012.1"/>
    </source>
</evidence>
<dbReference type="CDD" id="cd00751">
    <property type="entry name" value="thiolase"/>
    <property type="match status" value="1"/>
</dbReference>
<evidence type="ECO:0000256" key="8">
    <source>
        <dbReference type="RuleBase" id="RU003557"/>
    </source>
</evidence>
<evidence type="ECO:0000256" key="4">
    <source>
        <dbReference type="ARBA" id="ARBA00023315"/>
    </source>
</evidence>
<dbReference type="EC" id="2.3.1.9" evidence="2"/>
<dbReference type="RefSeq" id="WP_163291508.1">
    <property type="nucleotide sequence ID" value="NZ_JAAGWY010000006.1"/>
</dbReference>
<dbReference type="SUPFAM" id="SSF53901">
    <property type="entry name" value="Thiolase-like"/>
    <property type="match status" value="2"/>
</dbReference>
<dbReference type="EMBL" id="JAAGWY010000006">
    <property type="protein sequence ID" value="NEN08012.1"/>
    <property type="molecule type" value="Genomic_DNA"/>
</dbReference>
<dbReference type="InterPro" id="IPR016039">
    <property type="entry name" value="Thiolase-like"/>
</dbReference>
<feature type="active site" description="Acyl-thioester intermediate" evidence="7">
    <location>
        <position position="97"/>
    </location>
</feature>
<comment type="caution">
    <text evidence="11">The sequence shown here is derived from an EMBL/GenBank/DDBJ whole genome shotgun (WGS) entry which is preliminary data.</text>
</comment>
<dbReference type="NCBIfam" id="TIGR01930">
    <property type="entry name" value="AcCoA-C-Actrans"/>
    <property type="match status" value="1"/>
</dbReference>
<evidence type="ECO:0000256" key="3">
    <source>
        <dbReference type="ARBA" id="ARBA00022679"/>
    </source>
</evidence>
<evidence type="ECO:0000259" key="9">
    <source>
        <dbReference type="Pfam" id="PF00108"/>
    </source>
</evidence>
<keyword evidence="3 8" id="KW-0808">Transferase</keyword>
<proteinExistence type="inferred from homology"/>
<sequence>MTANTDVVILSAARTPQGKIKGNLASLRAVDLGAVAVRAALERLSAGGAGALGAADVDALIFGQVLQAGAGQNPARQTSIAAGLGWQVPTVTINKVCLSGLASIIDAARLIRSGEAEVVVAGGQESMTNAPHVLPGSRLGWSYGSITALDSAAHDGLTDAFDGDSMGASTERYTAKLGLTREAQDEFAAASHQRAGAAAAAGLFDAELAPVVIPQRKGDPIVIEADEGVRPDSTADILGRLRPSFADDGTLTAGNSSPLSDGAAAVVLTSRENAERRGLAWLAVLGSNAQVAGPDNSLHSQPSHAIAAALAKTGLSASDLDFVEINEAFAAVALQSMADLGLDHERVNIHGGAIAIGHPIGASGARLVVHAAHELNRRGSGRAAVALCGGGGQGDALILTR</sequence>
<dbReference type="GO" id="GO:0003985">
    <property type="term" value="F:acetyl-CoA C-acetyltransferase activity"/>
    <property type="evidence" value="ECO:0007669"/>
    <property type="project" value="UniProtKB-EC"/>
</dbReference>
<dbReference type="Pfam" id="PF00108">
    <property type="entry name" value="Thiolase_N"/>
    <property type="match status" value="1"/>
</dbReference>
<reference evidence="11 12" key="1">
    <citation type="journal article" date="2014" name="J. Microbiol.">
        <title>Diaminobutyricibacter tongyongensis gen. nov., sp. nov. and Homoserinibacter gongjuensis gen. nov., sp. nov. belong to the family Microbacteriaceae.</title>
        <authorList>
            <person name="Kim S.J."/>
            <person name="Ahn J.H."/>
            <person name="Weon H.Y."/>
            <person name="Hamada M."/>
            <person name="Suzuki K."/>
            <person name="Kwon S.W."/>
        </authorList>
    </citation>
    <scope>NUCLEOTIDE SEQUENCE [LARGE SCALE GENOMIC DNA]</scope>
    <source>
        <strain evidence="11 12">NBRC 108724</strain>
    </source>
</reference>
<name>A0A6L9Y2V9_9MICO</name>
<gene>
    <name evidence="11" type="ORF">G3T36_19315</name>
</gene>
<organism evidence="11 12">
    <name type="scientific">Leifsonia tongyongensis</name>
    <dbReference type="NCBI Taxonomy" id="1268043"/>
    <lineage>
        <taxon>Bacteria</taxon>
        <taxon>Bacillati</taxon>
        <taxon>Actinomycetota</taxon>
        <taxon>Actinomycetes</taxon>
        <taxon>Micrococcales</taxon>
        <taxon>Microbacteriaceae</taxon>
        <taxon>Leifsonia</taxon>
    </lineage>
</organism>
<dbReference type="InterPro" id="IPR002155">
    <property type="entry name" value="Thiolase"/>
</dbReference>
<dbReference type="PANTHER" id="PTHR18919:SF107">
    <property type="entry name" value="ACETYL-COA ACETYLTRANSFERASE, CYTOSOLIC"/>
    <property type="match status" value="1"/>
</dbReference>
<feature type="active site" description="Proton acceptor" evidence="7">
    <location>
        <position position="358"/>
    </location>
</feature>
<feature type="active site" description="Proton acceptor" evidence="7">
    <location>
        <position position="388"/>
    </location>
</feature>
<dbReference type="PANTHER" id="PTHR18919">
    <property type="entry name" value="ACETYL-COA C-ACYLTRANSFERASE"/>
    <property type="match status" value="1"/>
</dbReference>
<dbReference type="PROSITE" id="PS00099">
    <property type="entry name" value="THIOLASE_3"/>
    <property type="match status" value="1"/>
</dbReference>
<dbReference type="PIRSF" id="PIRSF000429">
    <property type="entry name" value="Ac-CoA_Ac_transf"/>
    <property type="match status" value="1"/>
</dbReference>
<dbReference type="InterPro" id="IPR020610">
    <property type="entry name" value="Thiolase_AS"/>
</dbReference>
<dbReference type="InterPro" id="IPR020613">
    <property type="entry name" value="Thiolase_CS"/>
</dbReference>
<dbReference type="InterPro" id="IPR020616">
    <property type="entry name" value="Thiolase_N"/>
</dbReference>
<keyword evidence="4 8" id="KW-0012">Acyltransferase</keyword>
<accession>A0A6L9Y2V9</accession>
<evidence type="ECO:0000256" key="6">
    <source>
        <dbReference type="ARBA" id="ARBA00040529"/>
    </source>
</evidence>
<dbReference type="InterPro" id="IPR020617">
    <property type="entry name" value="Thiolase_C"/>
</dbReference>
<feature type="domain" description="Thiolase C-terminal" evidence="10">
    <location>
        <begin position="280"/>
        <end position="400"/>
    </location>
</feature>
<dbReference type="InterPro" id="IPR020615">
    <property type="entry name" value="Thiolase_acyl_enz_int_AS"/>
</dbReference>
<dbReference type="PROSITE" id="PS00737">
    <property type="entry name" value="THIOLASE_2"/>
    <property type="match status" value="1"/>
</dbReference>
<evidence type="ECO:0000313" key="12">
    <source>
        <dbReference type="Proteomes" id="UP000474967"/>
    </source>
</evidence>
<evidence type="ECO:0000256" key="7">
    <source>
        <dbReference type="PIRSR" id="PIRSR000429-1"/>
    </source>
</evidence>